<feature type="transmembrane region" description="Helical" evidence="1">
    <location>
        <begin position="217"/>
        <end position="239"/>
    </location>
</feature>
<feature type="transmembrane region" description="Helical" evidence="1">
    <location>
        <begin position="14"/>
        <end position="38"/>
    </location>
</feature>
<dbReference type="KEGG" id="cput:CONPUDRAFT_77773"/>
<gene>
    <name evidence="2" type="ORF">CONPUDRAFT_77773</name>
</gene>
<sequence length="283" mass="30591">MDALTEALYNIVNAWWAAFLETILYSIFGVLLLLNICIVKTRGRTSAMKPALIVQAAMFLVATIHLGSNLFEIYVGAAKNALLVMRITGTDMIFDGLSNGKAMQRSVLASILVQIAFVAQIWLGDGFMLFRLWKVWNSDKRVVIPHTVGFIADVAFGILALYQNAAALVDPEKETMGPNQIARAFALGDILYMPLIAVSLAVHISCSGVISSSITPLIGITFSIIITRMGLGISVEMYVKARRKESRHVSEAAGTTGITNDSSIVFAQVLAPHSIELSLTATA</sequence>
<reference evidence="3" key="1">
    <citation type="journal article" date="2012" name="Science">
        <title>The Paleozoic origin of enzymatic lignin decomposition reconstructed from 31 fungal genomes.</title>
        <authorList>
            <person name="Floudas D."/>
            <person name="Binder M."/>
            <person name="Riley R."/>
            <person name="Barry K."/>
            <person name="Blanchette R.A."/>
            <person name="Henrissat B."/>
            <person name="Martinez A.T."/>
            <person name="Otillar R."/>
            <person name="Spatafora J.W."/>
            <person name="Yadav J.S."/>
            <person name="Aerts A."/>
            <person name="Benoit I."/>
            <person name="Boyd A."/>
            <person name="Carlson A."/>
            <person name="Copeland A."/>
            <person name="Coutinho P.M."/>
            <person name="de Vries R.P."/>
            <person name="Ferreira P."/>
            <person name="Findley K."/>
            <person name="Foster B."/>
            <person name="Gaskell J."/>
            <person name="Glotzer D."/>
            <person name="Gorecki P."/>
            <person name="Heitman J."/>
            <person name="Hesse C."/>
            <person name="Hori C."/>
            <person name="Igarashi K."/>
            <person name="Jurgens J.A."/>
            <person name="Kallen N."/>
            <person name="Kersten P."/>
            <person name="Kohler A."/>
            <person name="Kuees U."/>
            <person name="Kumar T.K.A."/>
            <person name="Kuo A."/>
            <person name="LaButti K."/>
            <person name="Larrondo L.F."/>
            <person name="Lindquist E."/>
            <person name="Ling A."/>
            <person name="Lombard V."/>
            <person name="Lucas S."/>
            <person name="Lundell T."/>
            <person name="Martin R."/>
            <person name="McLaughlin D.J."/>
            <person name="Morgenstern I."/>
            <person name="Morin E."/>
            <person name="Murat C."/>
            <person name="Nagy L.G."/>
            <person name="Nolan M."/>
            <person name="Ohm R.A."/>
            <person name="Patyshakuliyeva A."/>
            <person name="Rokas A."/>
            <person name="Ruiz-Duenas F.J."/>
            <person name="Sabat G."/>
            <person name="Salamov A."/>
            <person name="Samejima M."/>
            <person name="Schmutz J."/>
            <person name="Slot J.C."/>
            <person name="St John F."/>
            <person name="Stenlid J."/>
            <person name="Sun H."/>
            <person name="Sun S."/>
            <person name="Syed K."/>
            <person name="Tsang A."/>
            <person name="Wiebenga A."/>
            <person name="Young D."/>
            <person name="Pisabarro A."/>
            <person name="Eastwood D.C."/>
            <person name="Martin F."/>
            <person name="Cullen D."/>
            <person name="Grigoriev I.V."/>
            <person name="Hibbett D.S."/>
        </authorList>
    </citation>
    <scope>NUCLEOTIDE SEQUENCE [LARGE SCALE GENOMIC DNA]</scope>
    <source>
        <strain evidence="3">RWD-64-598 SS2</strain>
    </source>
</reference>
<feature type="transmembrane region" description="Helical" evidence="1">
    <location>
        <begin position="106"/>
        <end position="123"/>
    </location>
</feature>
<dbReference type="RefSeq" id="XP_007775039.1">
    <property type="nucleotide sequence ID" value="XM_007776849.1"/>
</dbReference>
<feature type="transmembrane region" description="Helical" evidence="1">
    <location>
        <begin position="50"/>
        <end position="67"/>
    </location>
</feature>
<accession>A0A5M3M8I7</accession>
<evidence type="ECO:0000313" key="3">
    <source>
        <dbReference type="Proteomes" id="UP000053558"/>
    </source>
</evidence>
<keyword evidence="1" id="KW-0472">Membrane</keyword>
<keyword evidence="1" id="KW-1133">Transmembrane helix</keyword>
<keyword evidence="1" id="KW-0812">Transmembrane</keyword>
<dbReference type="Proteomes" id="UP000053558">
    <property type="component" value="Unassembled WGS sequence"/>
</dbReference>
<keyword evidence="3" id="KW-1185">Reference proteome</keyword>
<comment type="caution">
    <text evidence="2">The sequence shown here is derived from an EMBL/GenBank/DDBJ whole genome shotgun (WGS) entry which is preliminary data.</text>
</comment>
<proteinExistence type="predicted"/>
<organism evidence="2 3">
    <name type="scientific">Coniophora puteana (strain RWD-64-598)</name>
    <name type="common">Brown rot fungus</name>
    <dbReference type="NCBI Taxonomy" id="741705"/>
    <lineage>
        <taxon>Eukaryota</taxon>
        <taxon>Fungi</taxon>
        <taxon>Dikarya</taxon>
        <taxon>Basidiomycota</taxon>
        <taxon>Agaricomycotina</taxon>
        <taxon>Agaricomycetes</taxon>
        <taxon>Agaricomycetidae</taxon>
        <taxon>Boletales</taxon>
        <taxon>Coniophorineae</taxon>
        <taxon>Coniophoraceae</taxon>
        <taxon>Coniophora</taxon>
    </lineage>
</organism>
<feature type="transmembrane region" description="Helical" evidence="1">
    <location>
        <begin position="143"/>
        <end position="169"/>
    </location>
</feature>
<name>A0A5M3M8I7_CONPW</name>
<evidence type="ECO:0000256" key="1">
    <source>
        <dbReference type="SAM" id="Phobius"/>
    </source>
</evidence>
<feature type="transmembrane region" description="Helical" evidence="1">
    <location>
        <begin position="190"/>
        <end position="211"/>
    </location>
</feature>
<dbReference type="AlphaFoldDB" id="A0A5M3M8I7"/>
<dbReference type="EMBL" id="JH711590">
    <property type="protein sequence ID" value="EIW74991.1"/>
    <property type="molecule type" value="Genomic_DNA"/>
</dbReference>
<evidence type="ECO:0000313" key="2">
    <source>
        <dbReference type="EMBL" id="EIW74991.1"/>
    </source>
</evidence>
<protein>
    <submittedName>
        <fullName evidence="2">Uncharacterized protein</fullName>
    </submittedName>
</protein>
<dbReference type="GeneID" id="19209659"/>